<organism evidence="6 7">
    <name type="scientific">Sinocyclocheilus rhinocerous</name>
    <dbReference type="NCBI Taxonomy" id="307959"/>
    <lineage>
        <taxon>Eukaryota</taxon>
        <taxon>Metazoa</taxon>
        <taxon>Chordata</taxon>
        <taxon>Craniata</taxon>
        <taxon>Vertebrata</taxon>
        <taxon>Euteleostomi</taxon>
        <taxon>Actinopterygii</taxon>
        <taxon>Neopterygii</taxon>
        <taxon>Teleostei</taxon>
        <taxon>Ostariophysi</taxon>
        <taxon>Cypriniformes</taxon>
        <taxon>Cyprinidae</taxon>
        <taxon>Cyprininae</taxon>
        <taxon>Sinocyclocheilus</taxon>
    </lineage>
</organism>
<reference evidence="6" key="2">
    <citation type="submission" date="2025-09" db="UniProtKB">
        <authorList>
            <consortium name="Ensembl"/>
        </authorList>
    </citation>
    <scope>IDENTIFICATION</scope>
</reference>
<dbReference type="PROSITE" id="PS50089">
    <property type="entry name" value="ZF_RING_2"/>
    <property type="match status" value="1"/>
</dbReference>
<accession>A0A673I2C7</accession>
<evidence type="ECO:0000256" key="3">
    <source>
        <dbReference type="ARBA" id="ARBA00022833"/>
    </source>
</evidence>
<evidence type="ECO:0000256" key="2">
    <source>
        <dbReference type="ARBA" id="ARBA00022771"/>
    </source>
</evidence>
<dbReference type="Gene3D" id="3.30.40.10">
    <property type="entry name" value="Zinc/RING finger domain, C3HC4 (zinc finger)"/>
    <property type="match status" value="1"/>
</dbReference>
<feature type="domain" description="RING-type" evidence="5">
    <location>
        <begin position="9"/>
        <end position="33"/>
    </location>
</feature>
<evidence type="ECO:0000259" key="5">
    <source>
        <dbReference type="PROSITE" id="PS50089"/>
    </source>
</evidence>
<keyword evidence="7" id="KW-1185">Reference proteome</keyword>
<evidence type="ECO:0000313" key="6">
    <source>
        <dbReference type="Ensembl" id="ENSSRHP00000033027.1"/>
    </source>
</evidence>
<dbReference type="InterPro" id="IPR013083">
    <property type="entry name" value="Znf_RING/FYVE/PHD"/>
</dbReference>
<evidence type="ECO:0000256" key="1">
    <source>
        <dbReference type="ARBA" id="ARBA00022723"/>
    </source>
</evidence>
<dbReference type="GO" id="GO:0008270">
    <property type="term" value="F:zinc ion binding"/>
    <property type="evidence" value="ECO:0007669"/>
    <property type="project" value="UniProtKB-KW"/>
</dbReference>
<dbReference type="Proteomes" id="UP000472270">
    <property type="component" value="Unassembled WGS sequence"/>
</dbReference>
<dbReference type="Ensembl" id="ENSSRHT00000033985.1">
    <property type="protein sequence ID" value="ENSSRHP00000033027.1"/>
    <property type="gene ID" value="ENSSRHG00000016988.1"/>
</dbReference>
<dbReference type="InterPro" id="IPR017907">
    <property type="entry name" value="Znf_RING_CS"/>
</dbReference>
<dbReference type="AlphaFoldDB" id="A0A673I2C7"/>
<evidence type="ECO:0000256" key="4">
    <source>
        <dbReference type="PROSITE-ProRule" id="PRU00175"/>
    </source>
</evidence>
<evidence type="ECO:0000313" key="7">
    <source>
        <dbReference type="Proteomes" id="UP000472270"/>
    </source>
</evidence>
<name>A0A673I2C7_9TELE</name>
<reference evidence="6" key="1">
    <citation type="submission" date="2025-08" db="UniProtKB">
        <authorList>
            <consortium name="Ensembl"/>
        </authorList>
    </citation>
    <scope>IDENTIFICATION</scope>
</reference>
<dbReference type="SUPFAM" id="SSF57850">
    <property type="entry name" value="RING/U-box"/>
    <property type="match status" value="1"/>
</dbReference>
<sequence>MHDTVRFCCPVCLDLLKFPVTIPCGHSYCMSCISGSLAVLIPATS</sequence>
<keyword evidence="3" id="KW-0862">Zinc</keyword>
<dbReference type="Pfam" id="PF15227">
    <property type="entry name" value="zf-C3HC4_4"/>
    <property type="match status" value="1"/>
</dbReference>
<dbReference type="InterPro" id="IPR001841">
    <property type="entry name" value="Znf_RING"/>
</dbReference>
<keyword evidence="1" id="KW-0479">Metal-binding</keyword>
<keyword evidence="2 4" id="KW-0863">Zinc-finger</keyword>
<proteinExistence type="predicted"/>
<protein>
    <recommendedName>
        <fullName evidence="5">RING-type domain-containing protein</fullName>
    </recommendedName>
</protein>
<dbReference type="PROSITE" id="PS00518">
    <property type="entry name" value="ZF_RING_1"/>
    <property type="match status" value="1"/>
</dbReference>